<protein>
    <submittedName>
        <fullName evidence="1">Uncharacterized protein</fullName>
    </submittedName>
</protein>
<dbReference type="EMBL" id="LAZR01048172">
    <property type="protein sequence ID" value="KKK92535.1"/>
    <property type="molecule type" value="Genomic_DNA"/>
</dbReference>
<dbReference type="AlphaFoldDB" id="A0A0F9A333"/>
<proteinExistence type="predicted"/>
<evidence type="ECO:0000313" key="1">
    <source>
        <dbReference type="EMBL" id="KKK92535.1"/>
    </source>
</evidence>
<sequence length="79" mass="9453">MQLEIKYSSSAYSWLCFRHAVQEAMRSEKIDTTIIDQGSADYFEKGYCNLCTMEQETEEEKTNALRKWYANYRRGKDYK</sequence>
<accession>A0A0F9A333</accession>
<comment type="caution">
    <text evidence="1">The sequence shown here is derived from an EMBL/GenBank/DDBJ whole genome shotgun (WGS) entry which is preliminary data.</text>
</comment>
<name>A0A0F9A333_9ZZZZ</name>
<organism evidence="1">
    <name type="scientific">marine sediment metagenome</name>
    <dbReference type="NCBI Taxonomy" id="412755"/>
    <lineage>
        <taxon>unclassified sequences</taxon>
        <taxon>metagenomes</taxon>
        <taxon>ecological metagenomes</taxon>
    </lineage>
</organism>
<reference evidence="1" key="1">
    <citation type="journal article" date="2015" name="Nature">
        <title>Complex archaea that bridge the gap between prokaryotes and eukaryotes.</title>
        <authorList>
            <person name="Spang A."/>
            <person name="Saw J.H."/>
            <person name="Jorgensen S.L."/>
            <person name="Zaremba-Niedzwiedzka K."/>
            <person name="Martijn J."/>
            <person name="Lind A.E."/>
            <person name="van Eijk R."/>
            <person name="Schleper C."/>
            <person name="Guy L."/>
            <person name="Ettema T.J."/>
        </authorList>
    </citation>
    <scope>NUCLEOTIDE SEQUENCE</scope>
</reference>
<gene>
    <name evidence="1" type="ORF">LCGC14_2702000</name>
</gene>